<dbReference type="Proteomes" id="UP000310506">
    <property type="component" value="Unassembled WGS sequence"/>
</dbReference>
<dbReference type="GO" id="GO:0080120">
    <property type="term" value="P:CAAX-box protein maturation"/>
    <property type="evidence" value="ECO:0007669"/>
    <property type="project" value="UniProtKB-ARBA"/>
</dbReference>
<keyword evidence="2" id="KW-1133">Transmembrane helix</keyword>
<feature type="transmembrane region" description="Helical" evidence="2">
    <location>
        <begin position="125"/>
        <end position="145"/>
    </location>
</feature>
<comment type="similarity">
    <text evidence="1">Belongs to the UPF0177 family.</text>
</comment>
<dbReference type="PANTHER" id="PTHR36435">
    <property type="entry name" value="SLR1288 PROTEIN"/>
    <property type="match status" value="1"/>
</dbReference>
<evidence type="ECO:0000313" key="4">
    <source>
        <dbReference type="EMBL" id="THB60179.1"/>
    </source>
</evidence>
<keyword evidence="5" id="KW-1185">Reference proteome</keyword>
<evidence type="ECO:0000313" key="5">
    <source>
        <dbReference type="Proteomes" id="UP000310506"/>
    </source>
</evidence>
<keyword evidence="4" id="KW-0482">Metalloprotease</keyword>
<proteinExistence type="inferred from homology"/>
<reference evidence="4 5" key="1">
    <citation type="submission" date="2019-01" db="EMBL/GenBank/DDBJ databases">
        <title>Vagococcus silagei sp. nov. isolated from brewer's grain.</title>
        <authorList>
            <person name="Guu J.-R."/>
        </authorList>
    </citation>
    <scope>NUCLEOTIDE SEQUENCE [LARGE SCALE GENOMIC DNA]</scope>
    <source>
        <strain evidence="4 5">2B-2</strain>
    </source>
</reference>
<dbReference type="AlphaFoldDB" id="A0A4V3TUS9"/>
<keyword evidence="4" id="KW-0378">Hydrolase</keyword>
<organism evidence="4 5">
    <name type="scientific">Vagococcus silagei</name>
    <dbReference type="NCBI Taxonomy" id="2508885"/>
    <lineage>
        <taxon>Bacteria</taxon>
        <taxon>Bacillati</taxon>
        <taxon>Bacillota</taxon>
        <taxon>Bacilli</taxon>
        <taxon>Lactobacillales</taxon>
        <taxon>Enterococcaceae</taxon>
        <taxon>Vagococcus</taxon>
    </lineage>
</organism>
<name>A0A4V3TUS9_9ENTE</name>
<dbReference type="InterPro" id="IPR052710">
    <property type="entry name" value="CAAX_protease"/>
</dbReference>
<protein>
    <submittedName>
        <fullName evidence="4">CPBP family intramembrane metalloprotease</fullName>
    </submittedName>
</protein>
<dbReference type="OrthoDB" id="2236068at2"/>
<dbReference type="GO" id="GO:0008237">
    <property type="term" value="F:metallopeptidase activity"/>
    <property type="evidence" value="ECO:0007669"/>
    <property type="project" value="UniProtKB-KW"/>
</dbReference>
<keyword evidence="2" id="KW-0812">Transmembrane</keyword>
<keyword evidence="2" id="KW-0472">Membrane</keyword>
<accession>A0A4V3TUS9</accession>
<sequence length="182" mass="20792">MKNKKMWAVFVFFVFVLSLNGILNAITENFGDSKNQTAVVSATKEAPLLFVILLFVILGPFLEEIIFRKILITELSQIIDKRIAISFSISSFVLIRVHQPIDIVNYLPVAVVFTYAYLKSGQHLSFSLSIHVMNNTFAILFPLLINKKIQVDCYAQSAWIFVLNYFLFFAFFSCRSALTCVR</sequence>
<feature type="transmembrane region" description="Helical" evidence="2">
    <location>
        <begin position="48"/>
        <end position="67"/>
    </location>
</feature>
<dbReference type="EMBL" id="SDGV01000035">
    <property type="protein sequence ID" value="THB60179.1"/>
    <property type="molecule type" value="Genomic_DNA"/>
</dbReference>
<evidence type="ECO:0000256" key="1">
    <source>
        <dbReference type="ARBA" id="ARBA00009067"/>
    </source>
</evidence>
<feature type="domain" description="CAAX prenyl protease 2/Lysostaphin resistance protein A-like" evidence="3">
    <location>
        <begin position="48"/>
        <end position="137"/>
    </location>
</feature>
<dbReference type="Pfam" id="PF02517">
    <property type="entry name" value="Rce1-like"/>
    <property type="match status" value="1"/>
</dbReference>
<dbReference type="PANTHER" id="PTHR36435:SF1">
    <property type="entry name" value="CAAX AMINO TERMINAL PROTEASE FAMILY PROTEIN"/>
    <property type="match status" value="1"/>
</dbReference>
<dbReference type="GO" id="GO:0004175">
    <property type="term" value="F:endopeptidase activity"/>
    <property type="evidence" value="ECO:0007669"/>
    <property type="project" value="UniProtKB-ARBA"/>
</dbReference>
<dbReference type="RefSeq" id="WP_136137880.1">
    <property type="nucleotide sequence ID" value="NZ_SDGV01000035.1"/>
</dbReference>
<comment type="caution">
    <text evidence="4">The sequence shown here is derived from an EMBL/GenBank/DDBJ whole genome shotgun (WGS) entry which is preliminary data.</text>
</comment>
<evidence type="ECO:0000256" key="2">
    <source>
        <dbReference type="SAM" id="Phobius"/>
    </source>
</evidence>
<dbReference type="GO" id="GO:0006508">
    <property type="term" value="P:proteolysis"/>
    <property type="evidence" value="ECO:0007669"/>
    <property type="project" value="UniProtKB-KW"/>
</dbReference>
<feature type="transmembrane region" description="Helical" evidence="2">
    <location>
        <begin position="157"/>
        <end position="178"/>
    </location>
</feature>
<dbReference type="InterPro" id="IPR003675">
    <property type="entry name" value="Rce1/LyrA-like_dom"/>
</dbReference>
<evidence type="ECO:0000259" key="3">
    <source>
        <dbReference type="Pfam" id="PF02517"/>
    </source>
</evidence>
<gene>
    <name evidence="4" type="ORF">ESZ54_11920</name>
</gene>
<keyword evidence="4" id="KW-0645">Protease</keyword>